<feature type="domain" description="Calcineurin-like phosphoesterase" evidence="1">
    <location>
        <begin position="3"/>
        <end position="141"/>
    </location>
</feature>
<proteinExistence type="predicted"/>
<dbReference type="GO" id="GO:0016787">
    <property type="term" value="F:hydrolase activity"/>
    <property type="evidence" value="ECO:0007669"/>
    <property type="project" value="InterPro"/>
</dbReference>
<evidence type="ECO:0000259" key="1">
    <source>
        <dbReference type="Pfam" id="PF00149"/>
    </source>
</evidence>
<sequence>MSKVLIIPDVHGRPFWRKAKEKINDVDKVVFLGDYLDPYSYEGITRENAIEEFKEIIQFKVDNPDKVILLLGNHDCAYCYDFGSASRYDYTNAELIKEMFENSKSLFQLKYFSEGILYTHAGVTNDWLKSMDFTITDLITKPEDFLVGFLWEVSRMRGGWSNTGSMIWSDVREGDREFTYYQVFGHTQLESEPIITERFACLDVRRPFILDTETKKIEEYA</sequence>
<dbReference type="Gene3D" id="3.60.21.10">
    <property type="match status" value="1"/>
</dbReference>
<dbReference type="InterPro" id="IPR029052">
    <property type="entry name" value="Metallo-depent_PP-like"/>
</dbReference>
<accession>A0A8S5S000</accession>
<protein>
    <submittedName>
        <fullName evidence="2">Metallophosphatase domain protein</fullName>
    </submittedName>
</protein>
<dbReference type="Pfam" id="PF00149">
    <property type="entry name" value="Metallophos"/>
    <property type="match status" value="1"/>
</dbReference>
<evidence type="ECO:0000313" key="2">
    <source>
        <dbReference type="EMBL" id="DAF44248.1"/>
    </source>
</evidence>
<dbReference type="InterPro" id="IPR004843">
    <property type="entry name" value="Calcineurin-like_PHP"/>
</dbReference>
<organism evidence="2">
    <name type="scientific">Podoviridae sp. ct8Lf7</name>
    <dbReference type="NCBI Taxonomy" id="2827723"/>
    <lineage>
        <taxon>Viruses</taxon>
        <taxon>Duplodnaviria</taxon>
        <taxon>Heunggongvirae</taxon>
        <taxon>Uroviricota</taxon>
        <taxon>Caudoviricetes</taxon>
    </lineage>
</organism>
<reference evidence="2" key="1">
    <citation type="journal article" date="2021" name="Proc. Natl. Acad. Sci. U.S.A.">
        <title>A Catalog of Tens of Thousands of Viruses from Human Metagenomes Reveals Hidden Associations with Chronic Diseases.</title>
        <authorList>
            <person name="Tisza M.J."/>
            <person name="Buck C.B."/>
        </authorList>
    </citation>
    <scope>NUCLEOTIDE SEQUENCE</scope>
    <source>
        <strain evidence="2">Ct8Lf7</strain>
    </source>
</reference>
<name>A0A8S5S000_9CAUD</name>
<dbReference type="SUPFAM" id="SSF56300">
    <property type="entry name" value="Metallo-dependent phosphatases"/>
    <property type="match status" value="1"/>
</dbReference>
<dbReference type="EMBL" id="BK032511">
    <property type="protein sequence ID" value="DAF44248.1"/>
    <property type="molecule type" value="Genomic_DNA"/>
</dbReference>